<dbReference type="EMBL" id="JARVII010000035">
    <property type="protein sequence ID" value="MDG9700421.1"/>
    <property type="molecule type" value="Genomic_DNA"/>
</dbReference>
<feature type="compositionally biased region" description="Basic and acidic residues" evidence="1">
    <location>
        <begin position="48"/>
        <end position="64"/>
    </location>
</feature>
<dbReference type="Proteomes" id="UP001237156">
    <property type="component" value="Unassembled WGS sequence"/>
</dbReference>
<evidence type="ECO:0000256" key="1">
    <source>
        <dbReference type="SAM" id="MobiDB-lite"/>
    </source>
</evidence>
<dbReference type="AlphaFoldDB" id="A0AAW6RP52"/>
<feature type="region of interest" description="Disordered" evidence="1">
    <location>
        <begin position="38"/>
        <end position="64"/>
    </location>
</feature>
<protein>
    <submittedName>
        <fullName evidence="2">Uncharacterized protein</fullName>
    </submittedName>
</protein>
<evidence type="ECO:0000313" key="2">
    <source>
        <dbReference type="EMBL" id="MDG9700421.1"/>
    </source>
</evidence>
<reference evidence="2 3" key="1">
    <citation type="submission" date="2023-04" db="EMBL/GenBank/DDBJ databases">
        <title>Ottowia paracancer sp. nov., isolated from human stomach.</title>
        <authorList>
            <person name="Song Y."/>
        </authorList>
    </citation>
    <scope>NUCLEOTIDE SEQUENCE [LARGE SCALE GENOMIC DNA]</scope>
    <source>
        <strain evidence="2 3">10c7w1</strain>
    </source>
</reference>
<comment type="caution">
    <text evidence="2">The sequence shown here is derived from an EMBL/GenBank/DDBJ whole genome shotgun (WGS) entry which is preliminary data.</text>
</comment>
<name>A0AAW6RP52_9BURK</name>
<sequence length="104" mass="11774">MHFTPRRHMQGEKRAQAVTVDPMPRMRAVANHFIKSQKGRLRMTQQRNRAEAAAETGRIDDPDFSRHVRQAIERIGRALLSPATCAQKAQYGNRAAFLLHVVAA</sequence>
<accession>A0AAW6RP52</accession>
<evidence type="ECO:0000313" key="3">
    <source>
        <dbReference type="Proteomes" id="UP001237156"/>
    </source>
</evidence>
<organism evidence="2 3">
    <name type="scientific">Ottowia cancrivicina</name>
    <dbReference type="NCBI Taxonomy" id="3040346"/>
    <lineage>
        <taxon>Bacteria</taxon>
        <taxon>Pseudomonadati</taxon>
        <taxon>Pseudomonadota</taxon>
        <taxon>Betaproteobacteria</taxon>
        <taxon>Burkholderiales</taxon>
        <taxon>Comamonadaceae</taxon>
        <taxon>Ottowia</taxon>
    </lineage>
</organism>
<proteinExistence type="predicted"/>
<gene>
    <name evidence="2" type="ORF">QB898_11990</name>
</gene>
<keyword evidence="3" id="KW-1185">Reference proteome</keyword>